<evidence type="ECO:0000256" key="8">
    <source>
        <dbReference type="SAM" id="MobiDB-lite"/>
    </source>
</evidence>
<protein>
    <submittedName>
        <fullName evidence="9">Sec-independent protein translocase protein TatA</fullName>
    </submittedName>
</protein>
<evidence type="ECO:0000256" key="4">
    <source>
        <dbReference type="ARBA" id="ARBA00022927"/>
    </source>
</evidence>
<dbReference type="InterPro" id="IPR003369">
    <property type="entry name" value="TatA/B/E"/>
</dbReference>
<evidence type="ECO:0000256" key="6">
    <source>
        <dbReference type="ARBA" id="ARBA00023010"/>
    </source>
</evidence>
<dbReference type="AlphaFoldDB" id="A0A1H8UZS2"/>
<keyword evidence="3" id="KW-0812">Transmembrane</keyword>
<dbReference type="Pfam" id="PF02416">
    <property type="entry name" value="TatA_B_E"/>
    <property type="match status" value="1"/>
</dbReference>
<feature type="region of interest" description="Disordered" evidence="8">
    <location>
        <begin position="16"/>
        <end position="56"/>
    </location>
</feature>
<keyword evidence="6" id="KW-0811">Translocation</keyword>
<evidence type="ECO:0000256" key="7">
    <source>
        <dbReference type="ARBA" id="ARBA00023136"/>
    </source>
</evidence>
<evidence type="ECO:0000256" key="1">
    <source>
        <dbReference type="ARBA" id="ARBA00004167"/>
    </source>
</evidence>
<feature type="compositionally biased region" description="Basic and acidic residues" evidence="8">
    <location>
        <begin position="22"/>
        <end position="42"/>
    </location>
</feature>
<keyword evidence="4" id="KW-0653">Protein transport</keyword>
<keyword evidence="5" id="KW-1133">Transmembrane helix</keyword>
<dbReference type="PANTHER" id="PTHR42982:SF1">
    <property type="entry name" value="SEC-INDEPENDENT PROTEIN TRANSLOCASE PROTEIN TATA"/>
    <property type="match status" value="1"/>
</dbReference>
<evidence type="ECO:0000256" key="5">
    <source>
        <dbReference type="ARBA" id="ARBA00022989"/>
    </source>
</evidence>
<keyword evidence="10" id="KW-1185">Reference proteome</keyword>
<gene>
    <name evidence="9" type="ORF">SAMN05216388_10325</name>
</gene>
<reference evidence="10" key="1">
    <citation type="submission" date="2016-10" db="EMBL/GenBank/DDBJ databases">
        <authorList>
            <person name="Varghese N."/>
            <person name="Submissions S."/>
        </authorList>
    </citation>
    <scope>NUCLEOTIDE SEQUENCE [LARGE SCALE GENOMIC DNA]</scope>
    <source>
        <strain evidence="10">IBRC-M 10043</strain>
    </source>
</reference>
<evidence type="ECO:0000313" key="10">
    <source>
        <dbReference type="Proteomes" id="UP000198775"/>
    </source>
</evidence>
<dbReference type="PANTHER" id="PTHR42982">
    <property type="entry name" value="SEC-INDEPENDENT PROTEIN TRANSLOCASE PROTEIN TATA"/>
    <property type="match status" value="1"/>
</dbReference>
<name>A0A1H8UZS2_9EURY</name>
<dbReference type="Gene3D" id="1.20.5.3310">
    <property type="match status" value="1"/>
</dbReference>
<dbReference type="EMBL" id="FOCX01000032">
    <property type="protein sequence ID" value="SEP08483.1"/>
    <property type="molecule type" value="Genomic_DNA"/>
</dbReference>
<keyword evidence="2" id="KW-0813">Transport</keyword>
<organism evidence="9 10">
    <name type="scientific">Halorientalis persicus</name>
    <dbReference type="NCBI Taxonomy" id="1367881"/>
    <lineage>
        <taxon>Archaea</taxon>
        <taxon>Methanobacteriati</taxon>
        <taxon>Methanobacteriota</taxon>
        <taxon>Stenosarchaea group</taxon>
        <taxon>Halobacteria</taxon>
        <taxon>Halobacteriales</taxon>
        <taxon>Haloarculaceae</taxon>
        <taxon>Halorientalis</taxon>
    </lineage>
</organism>
<evidence type="ECO:0000256" key="3">
    <source>
        <dbReference type="ARBA" id="ARBA00022692"/>
    </source>
</evidence>
<sequence length="56" mass="6013">MLLFGANKLPALARSSGQALGEFKKGRQEIEDELRDAAKAEETTDDVSETTADGTE</sequence>
<dbReference type="GO" id="GO:0016020">
    <property type="term" value="C:membrane"/>
    <property type="evidence" value="ECO:0007669"/>
    <property type="project" value="UniProtKB-ARBA"/>
</dbReference>
<accession>A0A1H8UZS2</accession>
<dbReference type="GO" id="GO:0015031">
    <property type="term" value="P:protein transport"/>
    <property type="evidence" value="ECO:0007669"/>
    <property type="project" value="UniProtKB-KW"/>
</dbReference>
<evidence type="ECO:0000313" key="9">
    <source>
        <dbReference type="EMBL" id="SEP08483.1"/>
    </source>
</evidence>
<dbReference type="Proteomes" id="UP000198775">
    <property type="component" value="Unassembled WGS sequence"/>
</dbReference>
<comment type="subcellular location">
    <subcellularLocation>
        <location evidence="1">Membrane</location>
        <topology evidence="1">Single-pass membrane protein</topology>
    </subcellularLocation>
</comment>
<evidence type="ECO:0000256" key="2">
    <source>
        <dbReference type="ARBA" id="ARBA00022448"/>
    </source>
</evidence>
<proteinExistence type="predicted"/>
<keyword evidence="7" id="KW-0472">Membrane</keyword>